<organism evidence="5 6">
    <name type="scientific">Psychromonas marina</name>
    <dbReference type="NCBI Taxonomy" id="88364"/>
    <lineage>
        <taxon>Bacteria</taxon>
        <taxon>Pseudomonadati</taxon>
        <taxon>Pseudomonadota</taxon>
        <taxon>Gammaproteobacteria</taxon>
        <taxon>Alteromonadales</taxon>
        <taxon>Psychromonadaceae</taxon>
        <taxon>Psychromonas</taxon>
    </lineage>
</organism>
<dbReference type="PROSITE" id="PS00041">
    <property type="entry name" value="HTH_ARAC_FAMILY_1"/>
    <property type="match status" value="1"/>
</dbReference>
<proteinExistence type="predicted"/>
<dbReference type="PRINTS" id="PR00032">
    <property type="entry name" value="HTHARAC"/>
</dbReference>
<dbReference type="EMBL" id="BSPQ01000002">
    <property type="protein sequence ID" value="GLS89759.1"/>
    <property type="molecule type" value="Genomic_DNA"/>
</dbReference>
<evidence type="ECO:0000313" key="5">
    <source>
        <dbReference type="EMBL" id="GLS89759.1"/>
    </source>
</evidence>
<evidence type="ECO:0000256" key="3">
    <source>
        <dbReference type="ARBA" id="ARBA00023163"/>
    </source>
</evidence>
<dbReference type="InterPro" id="IPR020449">
    <property type="entry name" value="Tscrpt_reg_AraC-type_HTH"/>
</dbReference>
<evidence type="ECO:0000256" key="2">
    <source>
        <dbReference type="ARBA" id="ARBA00023125"/>
    </source>
</evidence>
<accession>A0ABQ6DXB5</accession>
<dbReference type="Proteomes" id="UP001157353">
    <property type="component" value="Unassembled WGS sequence"/>
</dbReference>
<sequence length="350" mass="40322">MPKQQYNRPIGLIKTAQVKKFIEMLQMIEADIYLIIEKVGLPDKVLNTHHPYIPEIPVRLLLSEIVEACGLVSYQKICWLACRQLFIPAMLEKISEAKNLQQLLEEFIEIIKNESTQVELSIEKNVDKTWLVRRKKWSDEPWYLYAELFSTAYLIELIRALTDKNWLPEELAIQSSDVGAFTQLILCDNPNIRLIKVYRDRGGCAISIPQDLFNAPFKHHYGWIKPTREKDAPTDFVGSLIVALPPYLNEGKLAITKAASIIGMSVRTFQRRLDELGTNYTSVLEEVQLQEAKYYLQHSDITITTIGVQLGYSDLSHFSRAFKRLSGETPSHYRLTNQCKERTSKIKLMS</sequence>
<evidence type="ECO:0000313" key="6">
    <source>
        <dbReference type="Proteomes" id="UP001157353"/>
    </source>
</evidence>
<keyword evidence="2" id="KW-0238">DNA-binding</keyword>
<dbReference type="PANTHER" id="PTHR47894">
    <property type="entry name" value="HTH-TYPE TRANSCRIPTIONAL REGULATOR GADX"/>
    <property type="match status" value="1"/>
</dbReference>
<evidence type="ECO:0000259" key="4">
    <source>
        <dbReference type="PROSITE" id="PS01124"/>
    </source>
</evidence>
<dbReference type="InterPro" id="IPR018060">
    <property type="entry name" value="HTH_AraC"/>
</dbReference>
<keyword evidence="6" id="KW-1185">Reference proteome</keyword>
<dbReference type="Pfam" id="PF12833">
    <property type="entry name" value="HTH_18"/>
    <property type="match status" value="1"/>
</dbReference>
<dbReference type="Gene3D" id="1.10.10.60">
    <property type="entry name" value="Homeodomain-like"/>
    <property type="match status" value="1"/>
</dbReference>
<dbReference type="InterPro" id="IPR009057">
    <property type="entry name" value="Homeodomain-like_sf"/>
</dbReference>
<evidence type="ECO:0000256" key="1">
    <source>
        <dbReference type="ARBA" id="ARBA00023015"/>
    </source>
</evidence>
<reference evidence="6" key="1">
    <citation type="journal article" date="2019" name="Int. J. Syst. Evol. Microbiol.">
        <title>The Global Catalogue of Microorganisms (GCM) 10K type strain sequencing project: providing services to taxonomists for standard genome sequencing and annotation.</title>
        <authorList>
            <consortium name="The Broad Institute Genomics Platform"/>
            <consortium name="The Broad Institute Genome Sequencing Center for Infectious Disease"/>
            <person name="Wu L."/>
            <person name="Ma J."/>
        </authorList>
    </citation>
    <scope>NUCLEOTIDE SEQUENCE [LARGE SCALE GENOMIC DNA]</scope>
    <source>
        <strain evidence="6">NBRC 103166</strain>
    </source>
</reference>
<keyword evidence="1" id="KW-0805">Transcription regulation</keyword>
<comment type="caution">
    <text evidence="5">The sequence shown here is derived from an EMBL/GenBank/DDBJ whole genome shotgun (WGS) entry which is preliminary data.</text>
</comment>
<name>A0ABQ6DXB5_9GAMM</name>
<dbReference type="PROSITE" id="PS01124">
    <property type="entry name" value="HTH_ARAC_FAMILY_2"/>
    <property type="match status" value="1"/>
</dbReference>
<dbReference type="RefSeq" id="WP_284202888.1">
    <property type="nucleotide sequence ID" value="NZ_BSPQ01000002.1"/>
</dbReference>
<feature type="domain" description="HTH araC/xylS-type" evidence="4">
    <location>
        <begin position="238"/>
        <end position="336"/>
    </location>
</feature>
<keyword evidence="3" id="KW-0804">Transcription</keyword>
<gene>
    <name evidence="5" type="ORF">GCM10007916_08260</name>
</gene>
<dbReference type="InterPro" id="IPR018062">
    <property type="entry name" value="HTH_AraC-typ_CS"/>
</dbReference>
<dbReference type="SMART" id="SM00342">
    <property type="entry name" value="HTH_ARAC"/>
    <property type="match status" value="1"/>
</dbReference>
<dbReference type="PANTHER" id="PTHR47894:SF1">
    <property type="entry name" value="HTH-TYPE TRANSCRIPTIONAL REGULATOR VQSM"/>
    <property type="match status" value="1"/>
</dbReference>
<dbReference type="SUPFAM" id="SSF46689">
    <property type="entry name" value="Homeodomain-like"/>
    <property type="match status" value="1"/>
</dbReference>
<protein>
    <recommendedName>
        <fullName evidence="4">HTH araC/xylS-type domain-containing protein</fullName>
    </recommendedName>
</protein>